<dbReference type="GO" id="GO:0050515">
    <property type="term" value="F:4-(cytidine 5'-diphospho)-2-C-methyl-D-erythritol kinase activity"/>
    <property type="evidence" value="ECO:0007669"/>
    <property type="project" value="UniProtKB-UniRule"/>
</dbReference>
<dbReference type="Pfam" id="PF00288">
    <property type="entry name" value="GHMP_kinases_N"/>
    <property type="match status" value="1"/>
</dbReference>
<evidence type="ECO:0000256" key="6">
    <source>
        <dbReference type="ARBA" id="ARBA00022777"/>
    </source>
</evidence>
<evidence type="ECO:0000256" key="3">
    <source>
        <dbReference type="ARBA" id="ARBA00017473"/>
    </source>
</evidence>
<keyword evidence="6 9" id="KW-0418">Kinase</keyword>
<sequence>MTLSIQPEERRSVTVRAPAKINLHLGVGRPRHDGFHPLDTVFQAVGLFDDVRAADGDGAIDIEAASYLPVGALPDPADNIVSTAARLLAETADEGTELPGVDLLVEKRIPVAGGMAGGSADAAATLVALDRLWDLETADDVLLDLAARLGSDVPFSLLGGTAHGTGRGERLQALRDPVTWWWVVVPSHEGLSTPAVYRRFDEMFPDAPATPASSAAVVSALASAQPAHLAAALHNDLEAAAIDLRPELGELIAHGEAEGALRGLVSGSGPTVLFLCESGDHARALADRLQGDDLPVVLVANGPVSGAHVL</sequence>
<dbReference type="RefSeq" id="WP_194694837.1">
    <property type="nucleotide sequence ID" value="NZ_JADKPO010000002.1"/>
</dbReference>
<keyword evidence="7 9" id="KW-0067">ATP-binding</keyword>
<dbReference type="GO" id="GO:0005524">
    <property type="term" value="F:ATP binding"/>
    <property type="evidence" value="ECO:0007669"/>
    <property type="project" value="UniProtKB-UniRule"/>
</dbReference>
<dbReference type="EMBL" id="JADKPO010000002">
    <property type="protein sequence ID" value="MBF4766690.1"/>
    <property type="molecule type" value="Genomic_DNA"/>
</dbReference>
<comment type="pathway">
    <text evidence="9">Isoprenoid biosynthesis; isopentenyl diphosphate biosynthesis via DXP pathway; isopentenyl diphosphate from 1-deoxy-D-xylulose 5-phosphate: step 3/6.</text>
</comment>
<name>A0A930VMQ7_9ACTN</name>
<evidence type="ECO:0000256" key="4">
    <source>
        <dbReference type="ARBA" id="ARBA00022679"/>
    </source>
</evidence>
<dbReference type="Gene3D" id="3.30.70.890">
    <property type="entry name" value="GHMP kinase, C-terminal domain"/>
    <property type="match status" value="1"/>
</dbReference>
<dbReference type="InterPro" id="IPR013750">
    <property type="entry name" value="GHMP_kinase_C_dom"/>
</dbReference>
<evidence type="ECO:0000256" key="1">
    <source>
        <dbReference type="ARBA" id="ARBA00009684"/>
    </source>
</evidence>
<accession>A0A930VMQ7</accession>
<comment type="catalytic activity">
    <reaction evidence="9">
        <text>4-CDP-2-C-methyl-D-erythritol + ATP = 4-CDP-2-C-methyl-D-erythritol 2-phosphate + ADP + H(+)</text>
        <dbReference type="Rhea" id="RHEA:18437"/>
        <dbReference type="ChEBI" id="CHEBI:15378"/>
        <dbReference type="ChEBI" id="CHEBI:30616"/>
        <dbReference type="ChEBI" id="CHEBI:57823"/>
        <dbReference type="ChEBI" id="CHEBI:57919"/>
        <dbReference type="ChEBI" id="CHEBI:456216"/>
        <dbReference type="EC" id="2.7.1.148"/>
    </reaction>
</comment>
<dbReference type="PANTHER" id="PTHR43527">
    <property type="entry name" value="4-DIPHOSPHOCYTIDYL-2-C-METHYL-D-ERYTHRITOL KINASE, CHLOROPLASTIC"/>
    <property type="match status" value="1"/>
</dbReference>
<evidence type="ECO:0000256" key="8">
    <source>
        <dbReference type="ARBA" id="ARBA00032554"/>
    </source>
</evidence>
<dbReference type="NCBIfam" id="TIGR00154">
    <property type="entry name" value="ispE"/>
    <property type="match status" value="1"/>
</dbReference>
<protein>
    <recommendedName>
        <fullName evidence="3 9">4-diphosphocytidyl-2-C-methyl-D-erythritol kinase</fullName>
        <shortName evidence="9">CMK</shortName>
        <ecNumber evidence="2 9">2.7.1.148</ecNumber>
    </recommendedName>
    <alternativeName>
        <fullName evidence="8 9">4-(cytidine-5'-diphospho)-2-C-methyl-D-erythritol kinase</fullName>
    </alternativeName>
</protein>
<dbReference type="PIRSF" id="PIRSF010376">
    <property type="entry name" value="IspE"/>
    <property type="match status" value="1"/>
</dbReference>
<evidence type="ECO:0000313" key="13">
    <source>
        <dbReference type="Proteomes" id="UP000660668"/>
    </source>
</evidence>
<dbReference type="InterPro" id="IPR020568">
    <property type="entry name" value="Ribosomal_Su5_D2-typ_SF"/>
</dbReference>
<evidence type="ECO:0000256" key="2">
    <source>
        <dbReference type="ARBA" id="ARBA00012052"/>
    </source>
</evidence>
<proteinExistence type="inferred from homology"/>
<comment type="similarity">
    <text evidence="1 9">Belongs to the GHMP kinase family. IspE subfamily.</text>
</comment>
<comment type="function">
    <text evidence="9">Catalyzes the phosphorylation of the position 2 hydroxy group of 4-diphosphocytidyl-2C-methyl-D-erythritol.</text>
</comment>
<dbReference type="Proteomes" id="UP000660668">
    <property type="component" value="Unassembled WGS sequence"/>
</dbReference>
<dbReference type="GO" id="GO:0016114">
    <property type="term" value="P:terpenoid biosynthetic process"/>
    <property type="evidence" value="ECO:0007669"/>
    <property type="project" value="UniProtKB-UniRule"/>
</dbReference>
<dbReference type="InterPro" id="IPR014721">
    <property type="entry name" value="Ribsml_uS5_D2-typ_fold_subgr"/>
</dbReference>
<dbReference type="SUPFAM" id="SSF55060">
    <property type="entry name" value="GHMP Kinase, C-terminal domain"/>
    <property type="match status" value="1"/>
</dbReference>
<feature type="domain" description="GHMP kinase N-terminal" evidence="10">
    <location>
        <begin position="79"/>
        <end position="160"/>
    </location>
</feature>
<dbReference type="EC" id="2.7.1.148" evidence="2 9"/>
<feature type="active site" evidence="9">
    <location>
        <position position="20"/>
    </location>
</feature>
<evidence type="ECO:0000256" key="9">
    <source>
        <dbReference type="HAMAP-Rule" id="MF_00061"/>
    </source>
</evidence>
<dbReference type="PANTHER" id="PTHR43527:SF2">
    <property type="entry name" value="4-DIPHOSPHOCYTIDYL-2-C-METHYL-D-ERYTHRITOL KINASE, CHLOROPLASTIC"/>
    <property type="match status" value="1"/>
</dbReference>
<keyword evidence="13" id="KW-1185">Reference proteome</keyword>
<dbReference type="NCBIfam" id="NF002870">
    <property type="entry name" value="PRK03188.1"/>
    <property type="match status" value="1"/>
</dbReference>
<evidence type="ECO:0000259" key="11">
    <source>
        <dbReference type="Pfam" id="PF08544"/>
    </source>
</evidence>
<evidence type="ECO:0000256" key="7">
    <source>
        <dbReference type="ARBA" id="ARBA00022840"/>
    </source>
</evidence>
<gene>
    <name evidence="9" type="primary">ispE</name>
    <name evidence="12" type="ORF">ISU10_02780</name>
</gene>
<dbReference type="InterPro" id="IPR036554">
    <property type="entry name" value="GHMP_kinase_C_sf"/>
</dbReference>
<evidence type="ECO:0000313" key="12">
    <source>
        <dbReference type="EMBL" id="MBF4766690.1"/>
    </source>
</evidence>
<comment type="caution">
    <text evidence="12">The sequence shown here is derived from an EMBL/GenBank/DDBJ whole genome shotgun (WGS) entry which is preliminary data.</text>
</comment>
<evidence type="ECO:0000256" key="5">
    <source>
        <dbReference type="ARBA" id="ARBA00022741"/>
    </source>
</evidence>
<dbReference type="GO" id="GO:0019288">
    <property type="term" value="P:isopentenyl diphosphate biosynthetic process, methylerythritol 4-phosphate pathway"/>
    <property type="evidence" value="ECO:0007669"/>
    <property type="project" value="UniProtKB-UniRule"/>
</dbReference>
<feature type="binding site" evidence="9">
    <location>
        <begin position="110"/>
        <end position="120"/>
    </location>
    <ligand>
        <name>ATP</name>
        <dbReference type="ChEBI" id="CHEBI:30616"/>
    </ligand>
</feature>
<keyword evidence="5 9" id="KW-0547">Nucleotide-binding</keyword>
<dbReference type="HAMAP" id="MF_00061">
    <property type="entry name" value="IspE"/>
    <property type="match status" value="1"/>
</dbReference>
<dbReference type="InterPro" id="IPR006204">
    <property type="entry name" value="GHMP_kinase_N_dom"/>
</dbReference>
<keyword evidence="4 9" id="KW-0808">Transferase</keyword>
<dbReference type="InterPro" id="IPR004424">
    <property type="entry name" value="IspE"/>
</dbReference>
<dbReference type="SUPFAM" id="SSF54211">
    <property type="entry name" value="Ribosomal protein S5 domain 2-like"/>
    <property type="match status" value="1"/>
</dbReference>
<dbReference type="Gene3D" id="3.30.230.10">
    <property type="match status" value="1"/>
</dbReference>
<keyword evidence="9" id="KW-0414">Isoprene biosynthesis</keyword>
<dbReference type="Pfam" id="PF08544">
    <property type="entry name" value="GHMP_kinases_C"/>
    <property type="match status" value="1"/>
</dbReference>
<feature type="active site" evidence="9">
    <location>
        <position position="152"/>
    </location>
</feature>
<dbReference type="AlphaFoldDB" id="A0A930VMQ7"/>
<feature type="domain" description="GHMP kinase C-terminal" evidence="11">
    <location>
        <begin position="229"/>
        <end position="290"/>
    </location>
</feature>
<reference evidence="12" key="1">
    <citation type="submission" date="2020-11" db="EMBL/GenBank/DDBJ databases">
        <title>Nocardioides cynanchi sp. nov., isolated from soil of rhizosphere of Cynanchum wilfordii.</title>
        <authorList>
            <person name="Lee J.-S."/>
            <person name="Suh M.K."/>
            <person name="Kim J.-S."/>
        </authorList>
    </citation>
    <scope>NUCLEOTIDE SEQUENCE</scope>
    <source>
        <strain evidence="12">KCTC 19276</strain>
    </source>
</reference>
<organism evidence="12 13">
    <name type="scientific">Nocardioides agariphilus</name>
    <dbReference type="NCBI Taxonomy" id="433664"/>
    <lineage>
        <taxon>Bacteria</taxon>
        <taxon>Bacillati</taxon>
        <taxon>Actinomycetota</taxon>
        <taxon>Actinomycetes</taxon>
        <taxon>Propionibacteriales</taxon>
        <taxon>Nocardioidaceae</taxon>
        <taxon>Nocardioides</taxon>
    </lineage>
</organism>
<evidence type="ECO:0000259" key="10">
    <source>
        <dbReference type="Pfam" id="PF00288"/>
    </source>
</evidence>